<reference evidence="8 9" key="1">
    <citation type="submission" date="2015-01" db="EMBL/GenBank/DDBJ databases">
        <authorList>
            <person name="Aslett A.Martin."/>
            <person name="De Silva Nishadi"/>
        </authorList>
    </citation>
    <scope>NUCLEOTIDE SEQUENCE [LARGE SCALE GENOMIC DNA]</scope>
    <source>
        <strain evidence="8 9">R28058</strain>
    </source>
</reference>
<dbReference type="SUPFAM" id="SSF55194">
    <property type="entry name" value="Ribosome recycling factor, RRF"/>
    <property type="match status" value="1"/>
</dbReference>
<dbReference type="Pfam" id="PF01765">
    <property type="entry name" value="RRF"/>
    <property type="match status" value="1"/>
</dbReference>
<keyword evidence="4 5" id="KW-0648">Protein biosynthesis</keyword>
<evidence type="ECO:0000256" key="2">
    <source>
        <dbReference type="ARBA" id="ARBA00005912"/>
    </source>
</evidence>
<evidence type="ECO:0000313" key="8">
    <source>
        <dbReference type="EMBL" id="CEQ04344.1"/>
    </source>
</evidence>
<dbReference type="GO" id="GO:0005737">
    <property type="term" value="C:cytoplasm"/>
    <property type="evidence" value="ECO:0007669"/>
    <property type="project" value="UniProtKB-SubCell"/>
</dbReference>
<gene>
    <name evidence="5 8" type="primary">frr</name>
    <name evidence="8" type="ORF">R28058_20771</name>
</gene>
<dbReference type="OrthoDB" id="9804006at2"/>
<feature type="region of interest" description="Disordered" evidence="6">
    <location>
        <begin position="132"/>
        <end position="155"/>
    </location>
</feature>
<comment type="similarity">
    <text evidence="2 5">Belongs to the RRF family.</text>
</comment>
<dbReference type="PANTHER" id="PTHR20982:SF3">
    <property type="entry name" value="MITOCHONDRIAL RIBOSOME RECYCLING FACTOR PSEUDO 1"/>
    <property type="match status" value="1"/>
</dbReference>
<name>A0A0C7R8P5_PARSO</name>
<dbReference type="EMBL" id="CEKZ01000003">
    <property type="protein sequence ID" value="CEQ04344.1"/>
    <property type="molecule type" value="Genomic_DNA"/>
</dbReference>
<keyword evidence="3 5" id="KW-0963">Cytoplasm</keyword>
<comment type="subcellular location">
    <subcellularLocation>
        <location evidence="1 5">Cytoplasm</location>
    </subcellularLocation>
</comment>
<dbReference type="GO" id="GO:0043023">
    <property type="term" value="F:ribosomal large subunit binding"/>
    <property type="evidence" value="ECO:0007669"/>
    <property type="project" value="TreeGrafter"/>
</dbReference>
<feature type="domain" description="Ribosome recycling factor" evidence="7">
    <location>
        <begin position="20"/>
        <end position="183"/>
    </location>
</feature>
<proteinExistence type="inferred from homology"/>
<dbReference type="FunFam" id="1.10.132.20:FF:000001">
    <property type="entry name" value="Ribosome-recycling factor"/>
    <property type="match status" value="1"/>
</dbReference>
<dbReference type="FunFam" id="3.30.1360.40:FF:000001">
    <property type="entry name" value="Ribosome-recycling factor"/>
    <property type="match status" value="1"/>
</dbReference>
<dbReference type="Gene3D" id="1.10.132.20">
    <property type="entry name" value="Ribosome-recycling factor"/>
    <property type="match status" value="1"/>
</dbReference>
<dbReference type="GO" id="GO:0006415">
    <property type="term" value="P:translational termination"/>
    <property type="evidence" value="ECO:0007669"/>
    <property type="project" value="UniProtKB-UniRule"/>
</dbReference>
<evidence type="ECO:0000259" key="7">
    <source>
        <dbReference type="Pfam" id="PF01765"/>
    </source>
</evidence>
<dbReference type="HAMAP" id="MF_00040">
    <property type="entry name" value="RRF"/>
    <property type="match status" value="1"/>
</dbReference>
<sequence length="185" mass="21043">MSAQVKKQLDEKMNKTIEALKSEFTTIRAGRANAQMLDKIRVDYYGTPTPVNQVGAISVPEPRTLMINPWDKTAMAEIEKAIRNSDLGLNPTNDGQVIRISVPALTEERRKDLAKQASKVAEEFKVRLRNERRDANDKLKKMEKEGEITEDDLKKSQDEVQKITDKFIKEVDSLLKAKEQDIMAV</sequence>
<evidence type="ECO:0000256" key="4">
    <source>
        <dbReference type="ARBA" id="ARBA00022917"/>
    </source>
</evidence>
<dbReference type="NCBIfam" id="TIGR00496">
    <property type="entry name" value="frr"/>
    <property type="match status" value="1"/>
</dbReference>
<dbReference type="Gene3D" id="3.30.1360.40">
    <property type="match status" value="1"/>
</dbReference>
<organism evidence="8 9">
    <name type="scientific">Paraclostridium sordellii</name>
    <name type="common">Clostridium sordellii</name>
    <dbReference type="NCBI Taxonomy" id="1505"/>
    <lineage>
        <taxon>Bacteria</taxon>
        <taxon>Bacillati</taxon>
        <taxon>Bacillota</taxon>
        <taxon>Clostridia</taxon>
        <taxon>Peptostreptococcales</taxon>
        <taxon>Peptostreptococcaceae</taxon>
        <taxon>Paraclostridium</taxon>
    </lineage>
</organism>
<dbReference type="InterPro" id="IPR002661">
    <property type="entry name" value="Ribosome_recyc_fac"/>
</dbReference>
<evidence type="ECO:0000256" key="3">
    <source>
        <dbReference type="ARBA" id="ARBA00022490"/>
    </source>
</evidence>
<dbReference type="CDD" id="cd00520">
    <property type="entry name" value="RRF"/>
    <property type="match status" value="1"/>
</dbReference>
<evidence type="ECO:0000256" key="5">
    <source>
        <dbReference type="HAMAP-Rule" id="MF_00040"/>
    </source>
</evidence>
<evidence type="ECO:0000256" key="1">
    <source>
        <dbReference type="ARBA" id="ARBA00004496"/>
    </source>
</evidence>
<protein>
    <recommendedName>
        <fullName evidence="5">Ribosome-recycling factor</fullName>
        <shortName evidence="5">RRF</shortName>
    </recommendedName>
    <alternativeName>
        <fullName evidence="5">Ribosome-releasing factor</fullName>
    </alternativeName>
</protein>
<dbReference type="Proteomes" id="UP000049127">
    <property type="component" value="Unassembled WGS sequence"/>
</dbReference>
<dbReference type="RefSeq" id="WP_055342319.1">
    <property type="nucleotide sequence ID" value="NZ_CDNI01000003.1"/>
</dbReference>
<accession>A0A0C7R8P5</accession>
<dbReference type="AlphaFoldDB" id="A0A0C7R8P5"/>
<comment type="function">
    <text evidence="5">Responsible for the release of ribosomes from messenger RNA at the termination of protein biosynthesis. May increase the efficiency of translation by recycling ribosomes from one round of translation to another.</text>
</comment>
<dbReference type="PANTHER" id="PTHR20982">
    <property type="entry name" value="RIBOSOME RECYCLING FACTOR"/>
    <property type="match status" value="1"/>
</dbReference>
<evidence type="ECO:0000256" key="6">
    <source>
        <dbReference type="SAM" id="MobiDB-lite"/>
    </source>
</evidence>
<dbReference type="InterPro" id="IPR036191">
    <property type="entry name" value="RRF_sf"/>
</dbReference>
<evidence type="ECO:0000313" key="9">
    <source>
        <dbReference type="Proteomes" id="UP000049127"/>
    </source>
</evidence>
<dbReference type="InterPro" id="IPR023584">
    <property type="entry name" value="Ribosome_recyc_fac_dom"/>
</dbReference>